<comment type="caution">
    <text evidence="2">The sequence shown here is derived from an EMBL/GenBank/DDBJ whole genome shotgun (WGS) entry which is preliminary data.</text>
</comment>
<dbReference type="EMBL" id="JABSNW010000007">
    <property type="protein sequence ID" value="KAL2885547.1"/>
    <property type="molecule type" value="Genomic_DNA"/>
</dbReference>
<evidence type="ECO:0000256" key="1">
    <source>
        <dbReference type="SAM" id="MobiDB-lite"/>
    </source>
</evidence>
<evidence type="ECO:0000313" key="3">
    <source>
        <dbReference type="Proteomes" id="UP001610728"/>
    </source>
</evidence>
<feature type="region of interest" description="Disordered" evidence="1">
    <location>
        <begin position="52"/>
        <end position="71"/>
    </location>
</feature>
<accession>A0ABR4MBA3</accession>
<dbReference type="RefSeq" id="XP_070856727.1">
    <property type="nucleotide sequence ID" value="XM_071001213.1"/>
</dbReference>
<reference evidence="2 3" key="1">
    <citation type="submission" date="2020-05" db="EMBL/GenBank/DDBJ databases">
        <title>Ceratocystis lukuohia genome.</title>
        <authorList>
            <person name="Harrington T.C."/>
            <person name="Kim K."/>
            <person name="Mayers C.G."/>
        </authorList>
    </citation>
    <scope>NUCLEOTIDE SEQUENCE [LARGE SCALE GENOMIC DNA]</scope>
    <source>
        <strain evidence="2 3">C4212</strain>
    </source>
</reference>
<dbReference type="Proteomes" id="UP001610728">
    <property type="component" value="Unassembled WGS sequence"/>
</dbReference>
<gene>
    <name evidence="2" type="ORF">HOO65_070009</name>
</gene>
<name>A0ABR4MBA3_9PEZI</name>
<proteinExistence type="predicted"/>
<keyword evidence="3" id="KW-1185">Reference proteome</keyword>
<organism evidence="2 3">
    <name type="scientific">Ceratocystis lukuohia</name>
    <dbReference type="NCBI Taxonomy" id="2019550"/>
    <lineage>
        <taxon>Eukaryota</taxon>
        <taxon>Fungi</taxon>
        <taxon>Dikarya</taxon>
        <taxon>Ascomycota</taxon>
        <taxon>Pezizomycotina</taxon>
        <taxon>Sordariomycetes</taxon>
        <taxon>Hypocreomycetidae</taxon>
        <taxon>Microascales</taxon>
        <taxon>Ceratocystidaceae</taxon>
        <taxon>Ceratocystis</taxon>
    </lineage>
</organism>
<evidence type="ECO:0000313" key="2">
    <source>
        <dbReference type="EMBL" id="KAL2885547.1"/>
    </source>
</evidence>
<sequence>MANSTTDCVQLYSTRDWPKFIGALKSFAKECNIWDNIDPAANPRMAWVEEPKEPHIPEEPPAPTLPPNATLVDDEDWEDITRADAEEEARRARMPAQQRSKLEDTEPIPARVRVSTHERLLACHARTMECVCHSYEIQVIKFKVMWDLFCDQRKCREKVQSWINKHISPALATQFREEYWPDKMVDKLMNVLKVTTANLENVAYLTYREAMRKLNVFPQDNNIQRWISEWQTDIEFCQQNNPSQENSRRRLWEDFSDNLAKNLNEWKSYYTATHGVELARGNMDIDDVVENIKAWHELGAGRIDADFVSTSATRNRCKNNGRKGMTQSNFCVFCKAKHPSNKCRLWVKENRYKSYRVDKRRQAFVKKHVVVPGHPLALELERVEATGGFKIDPEMGKDKYSKVAWKEDSSVGLEVMRDEVDERAKKRYA</sequence>
<protein>
    <submittedName>
        <fullName evidence="2">Uncharacterized protein</fullName>
    </submittedName>
</protein>
<dbReference type="GeneID" id="98120114"/>